<keyword evidence="4 7" id="KW-0812">Transmembrane</keyword>
<dbReference type="GO" id="GO:0006813">
    <property type="term" value="P:potassium ion transport"/>
    <property type="evidence" value="ECO:0007669"/>
    <property type="project" value="InterPro"/>
</dbReference>
<evidence type="ECO:0000256" key="4">
    <source>
        <dbReference type="ARBA" id="ARBA00022692"/>
    </source>
</evidence>
<feature type="transmembrane region" description="Helical" evidence="7">
    <location>
        <begin position="358"/>
        <end position="378"/>
    </location>
</feature>
<accession>A0A0F9NC27</accession>
<dbReference type="PROSITE" id="PS51201">
    <property type="entry name" value="RCK_N"/>
    <property type="match status" value="1"/>
</dbReference>
<feature type="domain" description="RCK N-terminal" evidence="8">
    <location>
        <begin position="417"/>
        <end position="533"/>
    </location>
</feature>
<dbReference type="InterPro" id="IPR006153">
    <property type="entry name" value="Cation/H_exchanger_TM"/>
</dbReference>
<organism evidence="9">
    <name type="scientific">marine sediment metagenome</name>
    <dbReference type="NCBI Taxonomy" id="412755"/>
    <lineage>
        <taxon>unclassified sequences</taxon>
        <taxon>metagenomes</taxon>
        <taxon>ecological metagenomes</taxon>
    </lineage>
</organism>
<sequence>MEDTHSITLIVDIVIIIVASLLFGVLAHKLRQSVILAYILVGILIGPYGFGLISNIKEVTSLAEIGVALLMFIIGLEFKFSTINEVWKVSVIGGLIQILTMIFLGYLLSRTFGWPIFSSVILGMTVAISSTMIVVKLLGERGELEHISSKIMIGMLIVQDLAVIMMIFFISNFEEMARGNILDILKVLGLGMGTVTGVILIGRRLLPKVMHLVVRTGNKEMFLLSVFAVAIGGAICTHLLGLSIALGAFIVGFLLSEAEYNLEISVMIKPLRDIFTVIFFVSVGMFINPGILLDNIALVGYIILLILIGKFVLCSLPTWIFGYDGKTSFKVGMGMMQVGEFSFVMLTIGQKYGYLQPAMTSSIIASALITIIITPLTIGQSDRLYNIFSKRRLSKKVFNFIPRLNLYREKEEGPQPTNHLILCGYGRSGAHLVMNLKDKYEITIIEHDPRAIHKIKEAGLNYFFGDAINHHVLIKANIARAKILVLAIPDEKTKKIAIRYAKVYNPEIFIVARARDEKQAQEFLDLGASEALVPEILWTHKTIEHIIQRTVEKEVTINNGKEKEL</sequence>
<dbReference type="GO" id="GO:0016020">
    <property type="term" value="C:membrane"/>
    <property type="evidence" value="ECO:0007669"/>
    <property type="project" value="UniProtKB-SubCell"/>
</dbReference>
<dbReference type="GO" id="GO:1902600">
    <property type="term" value="P:proton transmembrane transport"/>
    <property type="evidence" value="ECO:0007669"/>
    <property type="project" value="InterPro"/>
</dbReference>
<evidence type="ECO:0000256" key="7">
    <source>
        <dbReference type="SAM" id="Phobius"/>
    </source>
</evidence>
<evidence type="ECO:0000259" key="8">
    <source>
        <dbReference type="PROSITE" id="PS51201"/>
    </source>
</evidence>
<evidence type="ECO:0000313" key="9">
    <source>
        <dbReference type="EMBL" id="KKM78927.1"/>
    </source>
</evidence>
<evidence type="ECO:0000256" key="6">
    <source>
        <dbReference type="ARBA" id="ARBA00023136"/>
    </source>
</evidence>
<gene>
    <name evidence="9" type="ORF">LCGC14_1355080</name>
</gene>
<keyword evidence="5 7" id="KW-1133">Transmembrane helix</keyword>
<dbReference type="InterPro" id="IPR003148">
    <property type="entry name" value="RCK_N"/>
</dbReference>
<dbReference type="Pfam" id="PF00999">
    <property type="entry name" value="Na_H_Exchanger"/>
    <property type="match status" value="1"/>
</dbReference>
<feature type="transmembrane region" description="Helical" evidence="7">
    <location>
        <begin position="151"/>
        <end position="172"/>
    </location>
</feature>
<proteinExistence type="inferred from homology"/>
<feature type="transmembrane region" description="Helical" evidence="7">
    <location>
        <begin position="298"/>
        <end position="321"/>
    </location>
</feature>
<dbReference type="Gene3D" id="3.40.50.720">
    <property type="entry name" value="NAD(P)-binding Rossmann-like Domain"/>
    <property type="match status" value="1"/>
</dbReference>
<feature type="transmembrane region" description="Helical" evidence="7">
    <location>
        <begin position="114"/>
        <end position="139"/>
    </location>
</feature>
<comment type="similarity">
    <text evidence="2">Belongs to the monovalent cation:proton antiporter 2 (CPA2) transporter (TC 2.A.37) family.</text>
</comment>
<feature type="transmembrane region" description="Helical" evidence="7">
    <location>
        <begin position="184"/>
        <end position="202"/>
    </location>
</feature>
<comment type="subcellular location">
    <subcellularLocation>
        <location evidence="1">Membrane</location>
        <topology evidence="1">Multi-pass membrane protein</topology>
    </subcellularLocation>
</comment>
<dbReference type="EMBL" id="LAZR01008412">
    <property type="protein sequence ID" value="KKM78927.1"/>
    <property type="molecule type" value="Genomic_DNA"/>
</dbReference>
<keyword evidence="6 7" id="KW-0472">Membrane</keyword>
<feature type="transmembrane region" description="Helical" evidence="7">
    <location>
        <begin position="274"/>
        <end position="291"/>
    </location>
</feature>
<comment type="caution">
    <text evidence="9">The sequence shown here is derived from an EMBL/GenBank/DDBJ whole genome shotgun (WGS) entry which is preliminary data.</text>
</comment>
<dbReference type="PANTHER" id="PTHR42751">
    <property type="entry name" value="SODIUM/HYDROGEN EXCHANGER FAMILY/TRKA DOMAIN PROTEIN"/>
    <property type="match status" value="1"/>
</dbReference>
<dbReference type="Gene3D" id="1.20.1530.20">
    <property type="match status" value="1"/>
</dbReference>
<feature type="transmembrane region" description="Helical" evidence="7">
    <location>
        <begin position="6"/>
        <end position="27"/>
    </location>
</feature>
<evidence type="ECO:0000256" key="3">
    <source>
        <dbReference type="ARBA" id="ARBA00022448"/>
    </source>
</evidence>
<dbReference type="InterPro" id="IPR036291">
    <property type="entry name" value="NAD(P)-bd_dom_sf"/>
</dbReference>
<dbReference type="AlphaFoldDB" id="A0A0F9NC27"/>
<dbReference type="InterPro" id="IPR038770">
    <property type="entry name" value="Na+/solute_symporter_sf"/>
</dbReference>
<feature type="transmembrane region" description="Helical" evidence="7">
    <location>
        <begin position="90"/>
        <end position="108"/>
    </location>
</feature>
<keyword evidence="3" id="KW-0813">Transport</keyword>
<evidence type="ECO:0000256" key="1">
    <source>
        <dbReference type="ARBA" id="ARBA00004141"/>
    </source>
</evidence>
<reference evidence="9" key="1">
    <citation type="journal article" date="2015" name="Nature">
        <title>Complex archaea that bridge the gap between prokaryotes and eukaryotes.</title>
        <authorList>
            <person name="Spang A."/>
            <person name="Saw J.H."/>
            <person name="Jorgensen S.L."/>
            <person name="Zaremba-Niedzwiedzka K."/>
            <person name="Martijn J."/>
            <person name="Lind A.E."/>
            <person name="van Eijk R."/>
            <person name="Schleper C."/>
            <person name="Guy L."/>
            <person name="Ettema T.J."/>
        </authorList>
    </citation>
    <scope>NUCLEOTIDE SEQUENCE</scope>
</reference>
<evidence type="ECO:0000256" key="2">
    <source>
        <dbReference type="ARBA" id="ARBA00005551"/>
    </source>
</evidence>
<feature type="transmembrane region" description="Helical" evidence="7">
    <location>
        <begin position="222"/>
        <end position="254"/>
    </location>
</feature>
<dbReference type="GO" id="GO:0015297">
    <property type="term" value="F:antiporter activity"/>
    <property type="evidence" value="ECO:0007669"/>
    <property type="project" value="InterPro"/>
</dbReference>
<feature type="transmembrane region" description="Helical" evidence="7">
    <location>
        <begin position="327"/>
        <end position="346"/>
    </location>
</feature>
<dbReference type="Pfam" id="PF02254">
    <property type="entry name" value="TrkA_N"/>
    <property type="match status" value="1"/>
</dbReference>
<name>A0A0F9NC27_9ZZZZ</name>
<dbReference type="PANTHER" id="PTHR42751:SF6">
    <property type="entry name" value="CONSERVED INTEGRAL MEMBRANE TRANSPORT PROTEIN-RELATED"/>
    <property type="match status" value="1"/>
</dbReference>
<feature type="transmembrane region" description="Helical" evidence="7">
    <location>
        <begin position="34"/>
        <end position="53"/>
    </location>
</feature>
<evidence type="ECO:0000256" key="5">
    <source>
        <dbReference type="ARBA" id="ARBA00022989"/>
    </source>
</evidence>
<dbReference type="SUPFAM" id="SSF51735">
    <property type="entry name" value="NAD(P)-binding Rossmann-fold domains"/>
    <property type="match status" value="1"/>
</dbReference>
<feature type="transmembrane region" description="Helical" evidence="7">
    <location>
        <begin position="59"/>
        <end position="78"/>
    </location>
</feature>
<protein>
    <recommendedName>
        <fullName evidence="8">RCK N-terminal domain-containing protein</fullName>
    </recommendedName>
</protein>